<feature type="compositionally biased region" description="Low complexity" evidence="3">
    <location>
        <begin position="133"/>
        <end position="149"/>
    </location>
</feature>
<organism evidence="4 5">
    <name type="scientific">Rubrivivax gelatinosus</name>
    <name type="common">Rhodocyclus gelatinosus</name>
    <name type="synonym">Rhodopseudomonas gelatinosa</name>
    <dbReference type="NCBI Taxonomy" id="28068"/>
    <lineage>
        <taxon>Bacteria</taxon>
        <taxon>Pseudomonadati</taxon>
        <taxon>Pseudomonadota</taxon>
        <taxon>Betaproteobacteria</taxon>
        <taxon>Burkholderiales</taxon>
        <taxon>Sphaerotilaceae</taxon>
        <taxon>Rubrivivax</taxon>
    </lineage>
</organism>
<evidence type="ECO:0000313" key="4">
    <source>
        <dbReference type="EMBL" id="MBK1715658.1"/>
    </source>
</evidence>
<dbReference type="Proteomes" id="UP001041814">
    <property type="component" value="Unassembled WGS sequence"/>
</dbReference>
<evidence type="ECO:0000313" key="5">
    <source>
        <dbReference type="Proteomes" id="UP001041814"/>
    </source>
</evidence>
<dbReference type="InterPro" id="IPR018470">
    <property type="entry name" value="Metal-bd_Tp34-typ"/>
</dbReference>
<evidence type="ECO:0000256" key="3">
    <source>
        <dbReference type="SAM" id="MobiDB-lite"/>
    </source>
</evidence>
<reference evidence="4" key="1">
    <citation type="submission" date="2017-08" db="EMBL/GenBank/DDBJ databases">
        <authorList>
            <person name="Imhoff J.F."/>
            <person name="Rahn T."/>
            <person name="Kuenzel S."/>
            <person name="Neulinger S.C."/>
        </authorList>
    </citation>
    <scope>NUCLEOTIDE SEQUENCE</scope>
    <source>
        <strain evidence="4">IM 151</strain>
    </source>
</reference>
<reference evidence="4" key="2">
    <citation type="journal article" date="2020" name="Microorganisms">
        <title>Osmotic Adaptation and Compatible Solute Biosynthesis of Phototrophic Bacteria as Revealed from Genome Analyses.</title>
        <authorList>
            <person name="Imhoff J.F."/>
            <person name="Rahn T."/>
            <person name="Kunzel S."/>
            <person name="Keller A."/>
            <person name="Neulinger S.C."/>
        </authorList>
    </citation>
    <scope>NUCLEOTIDE SEQUENCE</scope>
    <source>
        <strain evidence="4">IM 151</strain>
    </source>
</reference>
<feature type="region of interest" description="Disordered" evidence="3">
    <location>
        <begin position="23"/>
        <end position="119"/>
    </location>
</feature>
<keyword evidence="2" id="KW-0732">Signal</keyword>
<feature type="compositionally biased region" description="Basic and acidic residues" evidence="3">
    <location>
        <begin position="105"/>
        <end position="116"/>
    </location>
</feature>
<feature type="region of interest" description="Disordered" evidence="3">
    <location>
        <begin position="302"/>
        <end position="330"/>
    </location>
</feature>
<protein>
    <submittedName>
        <fullName evidence="4">Uncharacterized protein</fullName>
    </submittedName>
</protein>
<evidence type="ECO:0000256" key="2">
    <source>
        <dbReference type="ARBA" id="ARBA00022729"/>
    </source>
</evidence>
<keyword evidence="5" id="KW-1185">Reference proteome</keyword>
<comment type="caution">
    <text evidence="4">The sequence shown here is derived from an EMBL/GenBank/DDBJ whole genome shotgun (WGS) entry which is preliminary data.</text>
</comment>
<dbReference type="EMBL" id="NRRU01000141">
    <property type="protein sequence ID" value="MBK1715658.1"/>
    <property type="molecule type" value="Genomic_DNA"/>
</dbReference>
<gene>
    <name evidence="4" type="ORF">CKO43_23190</name>
</gene>
<feature type="region of interest" description="Disordered" evidence="3">
    <location>
        <begin position="133"/>
        <end position="157"/>
    </location>
</feature>
<feature type="compositionally biased region" description="Basic and acidic residues" evidence="3">
    <location>
        <begin position="44"/>
        <end position="63"/>
    </location>
</feature>
<dbReference type="Gene3D" id="2.60.40.2480">
    <property type="entry name" value="Periplasmic metal-binding protein Tp34-type"/>
    <property type="match status" value="1"/>
</dbReference>
<sequence length="563" mass="60450">MGQPRRAAAAGAALAALVGRAGGELHRRHHPGPDAGRARAPRGGADRLRRHDGAGGAVRRDLGTRQTPVVPPRLPDRAAAGRVLAPGRGAVRAQAAGAGRRALRRDRAVPDDDRHRTQAGLAPLHRVLPLRAPAKPGRRAAAAAPARPGGRAHPRTRARRHRGLVLLPRHRHRARRLPVADAAVVSGTARRRRPGAAGAGLELDRQRGAGLDRQLAPAARRGLQLARRRHDRRLHAVLGRGHRRDAGAGHRHQRLARRPGRRRRHAALAFCRAGLSDDAGGAGVAGYRPGLAAVRAAAGAGRGRTRARETGAVRARGAVEPAPGQPHPGLAGRAGRGALAAAAAVDGRHRRGRAVLVGSDLRSVSGHWPQGMETMMDTRNTGAAARRFRWPLIALAVLALPAEAVQVALGDELWRHGMTIQAEYLHPLEVLPDSPDPSAADAYLQLNIHAQRSNKQGFIKFSWVPYLTVHYRLQSADGRWSREGVLPPTMASYGPNYGANVRFNGYGRYRASFRIEPPPPDQVRRQVGRQTGVGTWWEPIEVQWEFDYLGPGKKTGVGGSGGY</sequence>
<accession>A0ABS1E1D6</accession>
<name>A0ABS1E1D6_RUBGE</name>
<evidence type="ECO:0000256" key="1">
    <source>
        <dbReference type="ARBA" id="ARBA00010013"/>
    </source>
</evidence>
<dbReference type="InterPro" id="IPR038482">
    <property type="entry name" value="Tp34-type_sf"/>
</dbReference>
<dbReference type="Pfam" id="PF10634">
    <property type="entry name" value="Iron_transport"/>
    <property type="match status" value="1"/>
</dbReference>
<comment type="similarity">
    <text evidence="1">Belongs to the UPF0423 family.</text>
</comment>
<feature type="compositionally biased region" description="Low complexity" evidence="3">
    <location>
        <begin position="85"/>
        <end position="100"/>
    </location>
</feature>
<proteinExistence type="inferred from homology"/>